<proteinExistence type="predicted"/>
<feature type="region of interest" description="Disordered" evidence="5">
    <location>
        <begin position="64"/>
        <end position="101"/>
    </location>
</feature>
<feature type="domain" description="Zn(2)-C6 fungal-type" evidence="6">
    <location>
        <begin position="6"/>
        <end position="29"/>
    </location>
</feature>
<evidence type="ECO:0000313" key="7">
    <source>
        <dbReference type="EMBL" id="KAF5862298.1"/>
    </source>
</evidence>
<name>A0A8H6A3Y7_PETAA</name>
<dbReference type="AlphaFoldDB" id="A0A8H6A3Y7"/>
<dbReference type="InterPro" id="IPR001138">
    <property type="entry name" value="Zn2Cys6_DnaBD"/>
</dbReference>
<evidence type="ECO:0000259" key="6">
    <source>
        <dbReference type="Pfam" id="PF00172"/>
    </source>
</evidence>
<protein>
    <recommendedName>
        <fullName evidence="6">Zn(2)-C6 fungal-type domain-containing protein</fullName>
    </recommendedName>
</protein>
<keyword evidence="1" id="KW-0805">Transcription regulation</keyword>
<keyword evidence="4" id="KW-0539">Nucleus</keyword>
<evidence type="ECO:0000256" key="1">
    <source>
        <dbReference type="ARBA" id="ARBA00023015"/>
    </source>
</evidence>
<keyword evidence="8" id="KW-1185">Reference proteome</keyword>
<dbReference type="GO" id="GO:0009893">
    <property type="term" value="P:positive regulation of metabolic process"/>
    <property type="evidence" value="ECO:0007669"/>
    <property type="project" value="UniProtKB-ARBA"/>
</dbReference>
<feature type="compositionally biased region" description="Polar residues" evidence="5">
    <location>
        <begin position="67"/>
        <end position="85"/>
    </location>
</feature>
<evidence type="ECO:0000256" key="3">
    <source>
        <dbReference type="ARBA" id="ARBA00023163"/>
    </source>
</evidence>
<evidence type="ECO:0000256" key="2">
    <source>
        <dbReference type="ARBA" id="ARBA00023125"/>
    </source>
</evidence>
<dbReference type="Gene3D" id="4.10.240.10">
    <property type="entry name" value="Zn(2)-C6 fungal-type DNA-binding domain"/>
    <property type="match status" value="1"/>
</dbReference>
<sequence>MCQLSTKCSGERPICLHCHRDNHACVYEPYSATVGDHNPYPSTLQNAELLQRITLIESRLAELSGRTVHQTGTSRNSTGPDQHTTAHPFLTPPSSVRRAVV</sequence>
<comment type="caution">
    <text evidence="7">The sequence shown here is derived from an EMBL/GenBank/DDBJ whole genome shotgun (WGS) entry which is preliminary data.</text>
</comment>
<dbReference type="InterPro" id="IPR036864">
    <property type="entry name" value="Zn2-C6_fun-type_DNA-bd_sf"/>
</dbReference>
<evidence type="ECO:0000313" key="8">
    <source>
        <dbReference type="Proteomes" id="UP000541154"/>
    </source>
</evidence>
<dbReference type="GO" id="GO:0000981">
    <property type="term" value="F:DNA-binding transcription factor activity, RNA polymerase II-specific"/>
    <property type="evidence" value="ECO:0007669"/>
    <property type="project" value="InterPro"/>
</dbReference>
<evidence type="ECO:0000256" key="4">
    <source>
        <dbReference type="ARBA" id="ARBA00023242"/>
    </source>
</evidence>
<keyword evidence="3" id="KW-0804">Transcription</keyword>
<keyword evidence="2" id="KW-0238">DNA-binding</keyword>
<evidence type="ECO:0000256" key="5">
    <source>
        <dbReference type="SAM" id="MobiDB-lite"/>
    </source>
</evidence>
<dbReference type="Proteomes" id="UP000541154">
    <property type="component" value="Unassembled WGS sequence"/>
</dbReference>
<organism evidence="7 8">
    <name type="scientific">Petromyces alliaceus</name>
    <name type="common">Aspergillus alliaceus</name>
    <dbReference type="NCBI Taxonomy" id="209559"/>
    <lineage>
        <taxon>Eukaryota</taxon>
        <taxon>Fungi</taxon>
        <taxon>Dikarya</taxon>
        <taxon>Ascomycota</taxon>
        <taxon>Pezizomycotina</taxon>
        <taxon>Eurotiomycetes</taxon>
        <taxon>Eurotiomycetidae</taxon>
        <taxon>Eurotiales</taxon>
        <taxon>Aspergillaceae</taxon>
        <taxon>Aspergillus</taxon>
        <taxon>Aspergillus subgen. Circumdati</taxon>
    </lineage>
</organism>
<reference evidence="7 8" key="1">
    <citation type="submission" date="2019-04" db="EMBL/GenBank/DDBJ databases">
        <title>Aspergillus burnettii sp. nov., novel species from soil in southeast Queensland.</title>
        <authorList>
            <person name="Gilchrist C.L.M."/>
            <person name="Pitt J.I."/>
            <person name="Lange L."/>
            <person name="Lacey H.J."/>
            <person name="Vuong D."/>
            <person name="Midgley D.J."/>
            <person name="Greenfield P."/>
            <person name="Bradbury M."/>
            <person name="Lacey E."/>
            <person name="Busk P.K."/>
            <person name="Pilgaard B."/>
            <person name="Chooi Y.H."/>
            <person name="Piggott A.M."/>
        </authorList>
    </citation>
    <scope>NUCLEOTIDE SEQUENCE [LARGE SCALE GENOMIC DNA]</scope>
    <source>
        <strain evidence="7 8">FRR 5400</strain>
    </source>
</reference>
<dbReference type="EMBL" id="SPNV01000077">
    <property type="protein sequence ID" value="KAF5862298.1"/>
    <property type="molecule type" value="Genomic_DNA"/>
</dbReference>
<dbReference type="Pfam" id="PF00172">
    <property type="entry name" value="Zn_clus"/>
    <property type="match status" value="1"/>
</dbReference>
<dbReference type="GO" id="GO:0003677">
    <property type="term" value="F:DNA binding"/>
    <property type="evidence" value="ECO:0007669"/>
    <property type="project" value="UniProtKB-KW"/>
</dbReference>
<dbReference type="GO" id="GO:0008270">
    <property type="term" value="F:zinc ion binding"/>
    <property type="evidence" value="ECO:0007669"/>
    <property type="project" value="InterPro"/>
</dbReference>
<dbReference type="SUPFAM" id="SSF57701">
    <property type="entry name" value="Zn2/Cys6 DNA-binding domain"/>
    <property type="match status" value="1"/>
</dbReference>
<accession>A0A8H6A3Y7</accession>
<gene>
    <name evidence="7" type="ORF">ETB97_011822</name>
</gene>